<sequence length="324" mass="36631">MHIPWKTLKKHSTDLKYSGKSLCRNWLTTGGKKMKERLLFVYGTLRKGALNAHYLDNVNCVHEQAWIQGTLFDTGSGYPAFVQRGNGRVYGELYEIPDRLWADIHYLEGYDGSEGSLFKPVTVSVTTDTVQKEAVVYVSGRESLLKTEIPEGDWMRLLFERGLSDSFLYFAFGSCMDKERMELAGADQYFHEITGAGLPGYELRFTIASRVDGKGRADIVEEGGLSEGLLYRTDKEGLDYLYKREGVFTGMYRPAIISVQGLDGNNYTDVLTFLVIDKQSETAPPDHYANEILRGAAGWLTEGYIDKLKNRIHQLQVSEKNQEV</sequence>
<proteinExistence type="predicted"/>
<reference evidence="3 4" key="1">
    <citation type="submission" date="2018-10" db="EMBL/GenBank/DDBJ databases">
        <title>Bacillus Keqinensis sp. nov., a moderately halophilic bacterium isolated from a saline-alkaline lake.</title>
        <authorList>
            <person name="Wang H."/>
        </authorList>
    </citation>
    <scope>NUCLEOTIDE SEQUENCE [LARGE SCALE GENOMIC DNA]</scope>
    <source>
        <strain evidence="3 4">KQ-3</strain>
    </source>
</reference>
<dbReference type="InterPro" id="IPR017939">
    <property type="entry name" value="G-Glutamylcylcotransferase"/>
</dbReference>
<dbReference type="CDD" id="cd06661">
    <property type="entry name" value="GGCT_like"/>
    <property type="match status" value="2"/>
</dbReference>
<dbReference type="PANTHER" id="PTHR12935">
    <property type="entry name" value="GAMMA-GLUTAMYLCYCLOTRANSFERASE"/>
    <property type="match status" value="1"/>
</dbReference>
<gene>
    <name evidence="3" type="ORF">EBO34_04685</name>
</gene>
<dbReference type="Pfam" id="PF06094">
    <property type="entry name" value="GGACT"/>
    <property type="match status" value="1"/>
</dbReference>
<organism evidence="3 4">
    <name type="scientific">Alteribacter keqinensis</name>
    <dbReference type="NCBI Taxonomy" id="2483800"/>
    <lineage>
        <taxon>Bacteria</taxon>
        <taxon>Bacillati</taxon>
        <taxon>Bacillota</taxon>
        <taxon>Bacilli</taxon>
        <taxon>Bacillales</taxon>
        <taxon>Bacillaceae</taxon>
        <taxon>Alteribacter</taxon>
    </lineage>
</organism>
<dbReference type="GO" id="GO:0003839">
    <property type="term" value="F:gamma-glutamylcyclotransferase activity"/>
    <property type="evidence" value="ECO:0007669"/>
    <property type="project" value="InterPro"/>
</dbReference>
<dbReference type="InterPro" id="IPR036568">
    <property type="entry name" value="GGCT-like_sf"/>
</dbReference>
<feature type="domain" description="Gamma-glutamylcyclotransferase AIG2-like" evidence="2">
    <location>
        <begin position="39"/>
        <end position="155"/>
    </location>
</feature>
<keyword evidence="4" id="KW-1185">Reference proteome</keyword>
<evidence type="ECO:0000259" key="2">
    <source>
        <dbReference type="Pfam" id="PF06094"/>
    </source>
</evidence>
<evidence type="ECO:0000313" key="4">
    <source>
        <dbReference type="Proteomes" id="UP000278746"/>
    </source>
</evidence>
<evidence type="ECO:0000313" key="3">
    <source>
        <dbReference type="EMBL" id="RNA69247.1"/>
    </source>
</evidence>
<dbReference type="OrthoDB" id="8538589at2"/>
<name>A0A3M7TUL6_9BACI</name>
<comment type="caution">
    <text evidence="3">The sequence shown here is derived from an EMBL/GenBank/DDBJ whole genome shotgun (WGS) entry which is preliminary data.</text>
</comment>
<dbReference type="PANTHER" id="PTHR12935:SF0">
    <property type="entry name" value="GAMMA-GLUTAMYLCYCLOTRANSFERASE"/>
    <property type="match status" value="1"/>
</dbReference>
<dbReference type="EMBL" id="RHIB01000001">
    <property type="protein sequence ID" value="RNA69247.1"/>
    <property type="molecule type" value="Genomic_DNA"/>
</dbReference>
<dbReference type="AlphaFoldDB" id="A0A3M7TUL6"/>
<accession>A0A3M7TUL6</accession>
<dbReference type="SUPFAM" id="SSF110857">
    <property type="entry name" value="Gamma-glutamyl cyclotransferase-like"/>
    <property type="match status" value="2"/>
</dbReference>
<dbReference type="GO" id="GO:0016740">
    <property type="term" value="F:transferase activity"/>
    <property type="evidence" value="ECO:0007669"/>
    <property type="project" value="UniProtKB-KW"/>
</dbReference>
<dbReference type="InterPro" id="IPR009288">
    <property type="entry name" value="AIG2-like_dom"/>
</dbReference>
<dbReference type="Pfam" id="PF13772">
    <property type="entry name" value="AIG2_2"/>
    <property type="match status" value="1"/>
</dbReference>
<keyword evidence="3" id="KW-0808">Transferase</keyword>
<dbReference type="Proteomes" id="UP000278746">
    <property type="component" value="Unassembled WGS sequence"/>
</dbReference>
<dbReference type="Gene3D" id="3.10.490.10">
    <property type="entry name" value="Gamma-glutamyl cyclotransferase-like"/>
    <property type="match status" value="2"/>
</dbReference>
<dbReference type="InterPro" id="IPR013024">
    <property type="entry name" value="GGCT-like"/>
</dbReference>
<protein>
    <submittedName>
        <fullName evidence="3">Gamma-glutamylcyclotransferase</fullName>
    </submittedName>
</protein>
<keyword evidence="1" id="KW-0456">Lyase</keyword>
<evidence type="ECO:0000256" key="1">
    <source>
        <dbReference type="ARBA" id="ARBA00023239"/>
    </source>
</evidence>